<evidence type="ECO:0000256" key="9">
    <source>
        <dbReference type="ARBA" id="ARBA00022853"/>
    </source>
</evidence>
<dbReference type="Pfam" id="PF00856">
    <property type="entry name" value="SET"/>
    <property type="match status" value="1"/>
</dbReference>
<reference evidence="14 15" key="2">
    <citation type="submission" date="2018-11" db="EMBL/GenBank/DDBJ databases">
        <authorList>
            <consortium name="Pathogen Informatics"/>
        </authorList>
    </citation>
    <scope>NUCLEOTIDE SEQUENCE [LARGE SCALE GENOMIC DNA]</scope>
</reference>
<dbReference type="PANTHER" id="PTHR12977">
    <property type="entry name" value="SUPPRESSOR OF VARIEGATION 4-20-RELATED"/>
    <property type="match status" value="1"/>
</dbReference>
<keyword evidence="9" id="KW-0156">Chromatin regulator</keyword>
<evidence type="ECO:0000256" key="12">
    <source>
        <dbReference type="ARBA" id="ARBA00023242"/>
    </source>
</evidence>
<sequence length="239" mass="28026">MTSRGGHRMTAWELCEYDDQAVSVIRSVVVYGDYRLRQISRQQRGYYYEAAFDKLLQTDYLKRYRTTRTAKSRLQLEKFKEHVFRYLKIFDRDSGFCIAPCVRYSLEKHLGARLVVTKPWRKNERISLLVGCMCELSAKEESTILKPGKNDFSVMYSCRKNCAQLWLGPAAFINHDCRPNCSFESVGRNTACVRVLRDMKLGDEIVCYYGEDFFGEGNKNCECETCERYIVDVWVIVFY</sequence>
<evidence type="ECO:0000313" key="15">
    <source>
        <dbReference type="Proteomes" id="UP000270296"/>
    </source>
</evidence>
<accession>A0A183IQL2</accession>
<dbReference type="PANTHER" id="PTHR12977:SF4">
    <property type="entry name" value="HISTONE-LYSINE N-METHYLTRANSFERASE KMT5B"/>
    <property type="match status" value="1"/>
</dbReference>
<keyword evidence="8" id="KW-0949">S-adenosyl-L-methionine</keyword>
<gene>
    <name evidence="14" type="ORF">SBAD_LOCUS5909</name>
</gene>
<dbReference type="EC" id="2.1.1.362" evidence="3"/>
<dbReference type="FunFam" id="2.170.270.10:FF:000006">
    <property type="entry name" value="Histone-lysine N-methyltransferase"/>
    <property type="match status" value="1"/>
</dbReference>
<dbReference type="InterPro" id="IPR001214">
    <property type="entry name" value="SET_dom"/>
</dbReference>
<dbReference type="PROSITE" id="PS51570">
    <property type="entry name" value="SAM_MT43_SUVAR420_2"/>
    <property type="match status" value="1"/>
</dbReference>
<evidence type="ECO:0000259" key="13">
    <source>
        <dbReference type="PROSITE" id="PS50280"/>
    </source>
</evidence>
<dbReference type="EMBL" id="UZAM01009339">
    <property type="protein sequence ID" value="VDP08643.1"/>
    <property type="molecule type" value="Genomic_DNA"/>
</dbReference>
<evidence type="ECO:0000256" key="1">
    <source>
        <dbReference type="ARBA" id="ARBA00004123"/>
    </source>
</evidence>
<reference evidence="16" key="1">
    <citation type="submission" date="2016-06" db="UniProtKB">
        <authorList>
            <consortium name="WormBaseParasite"/>
        </authorList>
    </citation>
    <scope>IDENTIFICATION</scope>
</reference>
<evidence type="ECO:0000256" key="7">
    <source>
        <dbReference type="ARBA" id="ARBA00022679"/>
    </source>
</evidence>
<evidence type="ECO:0000256" key="2">
    <source>
        <dbReference type="ARBA" id="ARBA00004286"/>
    </source>
</evidence>
<keyword evidence="15" id="KW-1185">Reference proteome</keyword>
<evidence type="ECO:0000256" key="3">
    <source>
        <dbReference type="ARBA" id="ARBA00012188"/>
    </source>
</evidence>
<dbReference type="InterPro" id="IPR046341">
    <property type="entry name" value="SET_dom_sf"/>
</dbReference>
<feature type="domain" description="SET" evidence="13">
    <location>
        <begin position="94"/>
        <end position="210"/>
    </location>
</feature>
<evidence type="ECO:0000256" key="10">
    <source>
        <dbReference type="ARBA" id="ARBA00023015"/>
    </source>
</evidence>
<evidence type="ECO:0000256" key="4">
    <source>
        <dbReference type="ARBA" id="ARBA00022454"/>
    </source>
</evidence>
<dbReference type="PROSITE" id="PS50280">
    <property type="entry name" value="SET"/>
    <property type="match status" value="1"/>
</dbReference>
<dbReference type="Gene3D" id="2.170.270.10">
    <property type="entry name" value="SET domain"/>
    <property type="match status" value="1"/>
</dbReference>
<organism evidence="16">
    <name type="scientific">Soboliphyme baturini</name>
    <dbReference type="NCBI Taxonomy" id="241478"/>
    <lineage>
        <taxon>Eukaryota</taxon>
        <taxon>Metazoa</taxon>
        <taxon>Ecdysozoa</taxon>
        <taxon>Nematoda</taxon>
        <taxon>Enoplea</taxon>
        <taxon>Dorylaimia</taxon>
        <taxon>Dioctophymatida</taxon>
        <taxon>Dioctophymatoidea</taxon>
        <taxon>Soboliphymatidae</taxon>
        <taxon>Soboliphyme</taxon>
    </lineage>
</organism>
<evidence type="ECO:0000256" key="5">
    <source>
        <dbReference type="ARBA" id="ARBA00022491"/>
    </source>
</evidence>
<dbReference type="Gene3D" id="1.10.10.1700">
    <property type="entry name" value="Histone-lysine N-methyltransferase"/>
    <property type="match status" value="1"/>
</dbReference>
<dbReference type="OrthoDB" id="6627536at2759"/>
<comment type="subcellular location">
    <subcellularLocation>
        <location evidence="2">Chromosome</location>
    </subcellularLocation>
    <subcellularLocation>
        <location evidence="1">Nucleus</location>
    </subcellularLocation>
</comment>
<keyword evidence="10" id="KW-0805">Transcription regulation</keyword>
<dbReference type="AlphaFoldDB" id="A0A183IQL2"/>
<dbReference type="InterPro" id="IPR039977">
    <property type="entry name" value="Suv4-20/Set9"/>
</dbReference>
<dbReference type="InterPro" id="IPR025790">
    <property type="entry name" value="Suv4-20_animal"/>
</dbReference>
<protein>
    <recommendedName>
        <fullName evidence="3">[histone H4]-N-methyl-L-lysine(20) N-methyltransferase</fullName>
        <ecNumber evidence="3">2.1.1.362</ecNumber>
    </recommendedName>
</protein>
<keyword evidence="11" id="KW-0804">Transcription</keyword>
<proteinExistence type="predicted"/>
<dbReference type="WBParaSite" id="SBAD_0000614401-mRNA-1">
    <property type="protein sequence ID" value="SBAD_0000614401-mRNA-1"/>
    <property type="gene ID" value="SBAD_0000614401"/>
</dbReference>
<dbReference type="SMART" id="SM00317">
    <property type="entry name" value="SET"/>
    <property type="match status" value="1"/>
</dbReference>
<dbReference type="GO" id="GO:0005634">
    <property type="term" value="C:nucleus"/>
    <property type="evidence" value="ECO:0007669"/>
    <property type="project" value="UniProtKB-SubCell"/>
</dbReference>
<dbReference type="InterPro" id="IPR041938">
    <property type="entry name" value="Hist-Lys_N-MTase_N"/>
</dbReference>
<dbReference type="SUPFAM" id="SSF82199">
    <property type="entry name" value="SET domain"/>
    <property type="match status" value="1"/>
</dbReference>
<dbReference type="GO" id="GO:0005694">
    <property type="term" value="C:chromosome"/>
    <property type="evidence" value="ECO:0007669"/>
    <property type="project" value="UniProtKB-SubCell"/>
</dbReference>
<dbReference type="Proteomes" id="UP000270296">
    <property type="component" value="Unassembled WGS sequence"/>
</dbReference>
<keyword evidence="4" id="KW-0158">Chromosome</keyword>
<dbReference type="GO" id="GO:0032259">
    <property type="term" value="P:methylation"/>
    <property type="evidence" value="ECO:0007669"/>
    <property type="project" value="UniProtKB-KW"/>
</dbReference>
<dbReference type="GO" id="GO:0140941">
    <property type="term" value="F:histone H4K20me methyltransferase activity"/>
    <property type="evidence" value="ECO:0007669"/>
    <property type="project" value="UniProtKB-EC"/>
</dbReference>
<keyword evidence="5" id="KW-0678">Repressor</keyword>
<keyword evidence="6" id="KW-0489">Methyltransferase</keyword>
<evidence type="ECO:0000256" key="6">
    <source>
        <dbReference type="ARBA" id="ARBA00022603"/>
    </source>
</evidence>
<evidence type="ECO:0000256" key="8">
    <source>
        <dbReference type="ARBA" id="ARBA00022691"/>
    </source>
</evidence>
<keyword evidence="7" id="KW-0808">Transferase</keyword>
<name>A0A183IQL2_9BILA</name>
<evidence type="ECO:0000313" key="14">
    <source>
        <dbReference type="EMBL" id="VDP08643.1"/>
    </source>
</evidence>
<evidence type="ECO:0000313" key="16">
    <source>
        <dbReference type="WBParaSite" id="SBAD_0000614401-mRNA-1"/>
    </source>
</evidence>
<keyword evidence="12" id="KW-0539">Nucleus</keyword>
<evidence type="ECO:0000256" key="11">
    <source>
        <dbReference type="ARBA" id="ARBA00023163"/>
    </source>
</evidence>